<evidence type="ECO:0000256" key="7">
    <source>
        <dbReference type="ARBA" id="ARBA00023136"/>
    </source>
</evidence>
<evidence type="ECO:0000256" key="8">
    <source>
        <dbReference type="SAM" id="MobiDB-lite"/>
    </source>
</evidence>
<feature type="compositionally biased region" description="Acidic residues" evidence="8">
    <location>
        <begin position="293"/>
        <end position="303"/>
    </location>
</feature>
<feature type="compositionally biased region" description="Basic and acidic residues" evidence="8">
    <location>
        <begin position="151"/>
        <end position="168"/>
    </location>
</feature>
<keyword evidence="7 9" id="KW-0472">Membrane</keyword>
<feature type="domain" description="Cation efflux protein cytoplasmic" evidence="11">
    <location>
        <begin position="413"/>
        <end position="483"/>
    </location>
</feature>
<dbReference type="Proteomes" id="UP000245942">
    <property type="component" value="Unassembled WGS sequence"/>
</dbReference>
<dbReference type="Pfam" id="PF01545">
    <property type="entry name" value="Cation_efflux"/>
    <property type="match status" value="2"/>
</dbReference>
<dbReference type="Gene3D" id="1.20.1510.10">
    <property type="entry name" value="Cation efflux protein transmembrane domain"/>
    <property type="match status" value="2"/>
</dbReference>
<dbReference type="GeneID" id="37012658"/>
<dbReference type="Pfam" id="PF16916">
    <property type="entry name" value="ZT_dimer"/>
    <property type="match status" value="1"/>
</dbReference>
<proteinExistence type="inferred from homology"/>
<feature type="compositionally biased region" description="Basic and acidic residues" evidence="8">
    <location>
        <begin position="241"/>
        <end position="256"/>
    </location>
</feature>
<keyword evidence="6 9" id="KW-1133">Transmembrane helix</keyword>
<dbReference type="InterPro" id="IPR002524">
    <property type="entry name" value="Cation_efflux"/>
</dbReference>
<dbReference type="PANTHER" id="PTHR45820:SF4">
    <property type="entry name" value="ZINC TRANSPORTER 63C, ISOFORM F"/>
    <property type="match status" value="1"/>
</dbReference>
<keyword evidence="5" id="KW-0862">Zinc</keyword>
<feature type="transmembrane region" description="Helical" evidence="9">
    <location>
        <begin position="344"/>
        <end position="367"/>
    </location>
</feature>
<name>A0A316UCJ5_9BASI</name>
<feature type="transmembrane region" description="Helical" evidence="9">
    <location>
        <begin position="40"/>
        <end position="57"/>
    </location>
</feature>
<evidence type="ECO:0000256" key="6">
    <source>
        <dbReference type="ARBA" id="ARBA00022989"/>
    </source>
</evidence>
<accession>A0A316UCJ5</accession>
<dbReference type="OrthoDB" id="9944568at2759"/>
<dbReference type="SUPFAM" id="SSF161111">
    <property type="entry name" value="Cation efflux protein transmembrane domain-like"/>
    <property type="match status" value="1"/>
</dbReference>
<evidence type="ECO:0000256" key="1">
    <source>
        <dbReference type="ARBA" id="ARBA00004141"/>
    </source>
</evidence>
<reference evidence="12 13" key="1">
    <citation type="journal article" date="2018" name="Mol. Biol. Evol.">
        <title>Broad Genomic Sampling Reveals a Smut Pathogenic Ancestry of the Fungal Clade Ustilaginomycotina.</title>
        <authorList>
            <person name="Kijpornyongpan T."/>
            <person name="Mondo S.J."/>
            <person name="Barry K."/>
            <person name="Sandor L."/>
            <person name="Lee J."/>
            <person name="Lipzen A."/>
            <person name="Pangilinan J."/>
            <person name="LaButti K."/>
            <person name="Hainaut M."/>
            <person name="Henrissat B."/>
            <person name="Grigoriev I.V."/>
            <person name="Spatafora J.W."/>
            <person name="Aime M.C."/>
        </authorList>
    </citation>
    <scope>NUCLEOTIDE SEQUENCE [LARGE SCALE GENOMIC DNA]</scope>
    <source>
        <strain evidence="12 13">MCA 4718</strain>
    </source>
</reference>
<dbReference type="GO" id="GO:0016020">
    <property type="term" value="C:membrane"/>
    <property type="evidence" value="ECO:0007669"/>
    <property type="project" value="UniProtKB-SubCell"/>
</dbReference>
<dbReference type="InterPro" id="IPR027469">
    <property type="entry name" value="Cation_efflux_TMD_sf"/>
</dbReference>
<evidence type="ECO:0000256" key="4">
    <source>
        <dbReference type="ARBA" id="ARBA00022692"/>
    </source>
</evidence>
<dbReference type="GO" id="GO:0006882">
    <property type="term" value="P:intracellular zinc ion homeostasis"/>
    <property type="evidence" value="ECO:0007669"/>
    <property type="project" value="TreeGrafter"/>
</dbReference>
<sequence length="578" mass="62183">MGLSRESRIITLLVIDSAFFFLEIIVGYAVGSLALVADSFHMLNDVMSLVVALYALKLSKKQTDNDPRYSYGWQRAEILGALVNGVFLLALCFSIFMEAIERFVNVTEVRNPKLVVVVGSLGLASNIVGLFLFHEHGHSHGGHSHSHGGHSHGEVESHDHSHSHEAEGSHATSAQQIPANGTRKASIDGHGHSGPSGSHTSGHGHAHKDSVTSLYGHPAQTRAHVVQTAQDMGYDRQGRVAIHGGERDRLVSRDESSSSSLGGYGSTSNRDVESGVKKTRNGLLGSKAPSRQEEEDDETDDDLPSAATAVAHKLPGANRQKSQNGGHGHSHGGGHDGEMNMRGVFLHVLGDALGNVGVIASGLFILLTSYSWRFYTDPLISFAITVIIFTSALPLVKSASFILLQGVPTTVPLEIVRDNMLAVEGVLNVHELHIWQLSESKIVASVHVLVDCSDGQEDRYMLIANQVRQCLHAWGIHSSTIQPEFVKGGIKEAARISGVEVADRQTDAQGRLITKDGTLVEDELSRGPSTCLLACEDEECAIAACCPPSQTTSAVKQTQPTGGDDHRHDHAHDYDHDH</sequence>
<dbReference type="GO" id="GO:0005385">
    <property type="term" value="F:zinc ion transmembrane transporter activity"/>
    <property type="evidence" value="ECO:0007669"/>
    <property type="project" value="TreeGrafter"/>
</dbReference>
<feature type="region of interest" description="Disordered" evidence="8">
    <location>
        <begin position="315"/>
        <end position="336"/>
    </location>
</feature>
<comment type="similarity">
    <text evidence="2">Belongs to the cation diffusion facilitator (CDF) transporter (TC 2.A.4) family. SLC30A subfamily.</text>
</comment>
<dbReference type="EMBL" id="KZ819327">
    <property type="protein sequence ID" value="PWN20745.1"/>
    <property type="molecule type" value="Genomic_DNA"/>
</dbReference>
<dbReference type="InterPro" id="IPR027470">
    <property type="entry name" value="Cation_efflux_CTD"/>
</dbReference>
<organism evidence="12 13">
    <name type="scientific">Pseudomicrostroma glucosiphilum</name>
    <dbReference type="NCBI Taxonomy" id="1684307"/>
    <lineage>
        <taxon>Eukaryota</taxon>
        <taxon>Fungi</taxon>
        <taxon>Dikarya</taxon>
        <taxon>Basidiomycota</taxon>
        <taxon>Ustilaginomycotina</taxon>
        <taxon>Exobasidiomycetes</taxon>
        <taxon>Microstromatales</taxon>
        <taxon>Microstromatales incertae sedis</taxon>
        <taxon>Pseudomicrostroma</taxon>
    </lineage>
</organism>
<dbReference type="AlphaFoldDB" id="A0A316UCJ5"/>
<feature type="region of interest" description="Disordered" evidence="8">
    <location>
        <begin position="551"/>
        <end position="578"/>
    </location>
</feature>
<evidence type="ECO:0000256" key="3">
    <source>
        <dbReference type="ARBA" id="ARBA00022448"/>
    </source>
</evidence>
<dbReference type="SUPFAM" id="SSF160240">
    <property type="entry name" value="Cation efflux protein cytoplasmic domain-like"/>
    <property type="match status" value="1"/>
</dbReference>
<evidence type="ECO:0000256" key="5">
    <source>
        <dbReference type="ARBA" id="ARBA00022833"/>
    </source>
</evidence>
<evidence type="ECO:0000313" key="13">
    <source>
        <dbReference type="Proteomes" id="UP000245942"/>
    </source>
</evidence>
<protein>
    <submittedName>
        <fullName evidence="12">Cation efflux protein</fullName>
    </submittedName>
</protein>
<dbReference type="RefSeq" id="XP_025347905.1">
    <property type="nucleotide sequence ID" value="XM_025490924.1"/>
</dbReference>
<feature type="transmembrane region" description="Helical" evidence="9">
    <location>
        <begin position="112"/>
        <end position="133"/>
    </location>
</feature>
<feature type="compositionally biased region" description="Basic and acidic residues" evidence="8">
    <location>
        <begin position="563"/>
        <end position="578"/>
    </location>
</feature>
<feature type="domain" description="Cation efflux protein transmembrane" evidence="10">
    <location>
        <begin position="329"/>
        <end position="404"/>
    </location>
</feature>
<feature type="transmembrane region" description="Helical" evidence="9">
    <location>
        <begin position="379"/>
        <end position="396"/>
    </location>
</feature>
<feature type="transmembrane region" description="Helical" evidence="9">
    <location>
        <begin position="12"/>
        <end position="34"/>
    </location>
</feature>
<feature type="region of interest" description="Disordered" evidence="8">
    <location>
        <begin position="139"/>
        <end position="211"/>
    </location>
</feature>
<evidence type="ECO:0000313" key="12">
    <source>
        <dbReference type="EMBL" id="PWN20745.1"/>
    </source>
</evidence>
<dbReference type="STRING" id="1684307.A0A316UCJ5"/>
<feature type="compositionally biased region" description="Basic residues" evidence="8">
    <location>
        <begin position="139"/>
        <end position="150"/>
    </location>
</feature>
<comment type="subcellular location">
    <subcellularLocation>
        <location evidence="1">Membrane</location>
        <topology evidence="1">Multi-pass membrane protein</topology>
    </subcellularLocation>
</comment>
<feature type="transmembrane region" description="Helical" evidence="9">
    <location>
        <begin position="78"/>
        <end position="100"/>
    </location>
</feature>
<feature type="domain" description="Cation efflux protein transmembrane" evidence="10">
    <location>
        <begin position="10"/>
        <end position="171"/>
    </location>
</feature>
<evidence type="ECO:0000259" key="10">
    <source>
        <dbReference type="Pfam" id="PF01545"/>
    </source>
</evidence>
<keyword evidence="13" id="KW-1185">Reference proteome</keyword>
<feature type="compositionally biased region" description="Low complexity" evidence="8">
    <location>
        <begin position="193"/>
        <end position="203"/>
    </location>
</feature>
<dbReference type="FunFam" id="1.20.1510.10:FF:000026">
    <property type="entry name" value="Zinc/cadmium resistance protein-like protein"/>
    <property type="match status" value="1"/>
</dbReference>
<dbReference type="InterPro" id="IPR036837">
    <property type="entry name" value="Cation_efflux_CTD_sf"/>
</dbReference>
<feature type="region of interest" description="Disordered" evidence="8">
    <location>
        <begin position="241"/>
        <end position="303"/>
    </location>
</feature>
<dbReference type="InterPro" id="IPR058533">
    <property type="entry name" value="Cation_efflux_TM"/>
</dbReference>
<keyword evidence="4 9" id="KW-0812">Transmembrane</keyword>
<evidence type="ECO:0000256" key="2">
    <source>
        <dbReference type="ARBA" id="ARBA00008873"/>
    </source>
</evidence>
<feature type="compositionally biased region" description="Polar residues" evidence="8">
    <location>
        <begin position="551"/>
        <end position="561"/>
    </location>
</feature>
<dbReference type="PANTHER" id="PTHR45820">
    <property type="entry name" value="FI23527P1"/>
    <property type="match status" value="1"/>
</dbReference>
<evidence type="ECO:0000256" key="9">
    <source>
        <dbReference type="SAM" id="Phobius"/>
    </source>
</evidence>
<evidence type="ECO:0000259" key="11">
    <source>
        <dbReference type="Pfam" id="PF16916"/>
    </source>
</evidence>
<keyword evidence="3" id="KW-0813">Transport</keyword>
<dbReference type="NCBIfam" id="TIGR01297">
    <property type="entry name" value="CDF"/>
    <property type="match status" value="2"/>
</dbReference>
<gene>
    <name evidence="12" type="ORF">BCV69DRAFT_270428</name>
</gene>